<evidence type="ECO:0000256" key="1">
    <source>
        <dbReference type="SAM" id="MobiDB-lite"/>
    </source>
</evidence>
<proteinExistence type="predicted"/>
<keyword evidence="3" id="KW-1185">Reference proteome</keyword>
<accession>A0A9K3CVD8</accession>
<sequence length="486" mass="54960">MRTRKGQKYPCATHKSGCREYPPDPAMHLSVQDETRIPASLFGVPFPSLGALTQRIDDVTGGAWTPRTVKRDYCTGLQDWRSREYLLRKDALPTAEVSVIRCSSCSSCRGTPGVSLEYSVDGATGECVLTTYHTRHNVSGDTLLNTHNKHCDFVRGGVHDYALRLHYVDMPQSLKGCSLLYSLSPTETLWAHEKKRVFHIVTRGVDCRPEDTDDWEKESFDAPPPPEGMEWETSGIRSLTRVWGKVYIEIPLKRPSPESRCHGSYGMYYRPVHPHSWVVWELSLDTLGWREVRQFPESASAMLSLDDNVQLLYMAKRDTKNQSGTLLYHMIYDVETDTWTDAAEVTCKGDNVCVVDNEIHMHSYGAWSSYTTASGWECMQGAGNRSHNWQPIQCRVGFGRYSLNMQDSPAFDTVSGERCRWKRSSGWYGSRPSAIHDSSFCVTNFNDTLFRIDLNAPGDQLYNPVSVLKLHCLSTALFDGLASVRH</sequence>
<evidence type="ECO:0000313" key="2">
    <source>
        <dbReference type="EMBL" id="GIQ83346.1"/>
    </source>
</evidence>
<dbReference type="AlphaFoldDB" id="A0A9K3CVD8"/>
<gene>
    <name evidence="2" type="ORF">KIPB_004651</name>
</gene>
<comment type="caution">
    <text evidence="2">The sequence shown here is derived from an EMBL/GenBank/DDBJ whole genome shotgun (WGS) entry which is preliminary data.</text>
</comment>
<protein>
    <submittedName>
        <fullName evidence="2">Uncharacterized protein</fullName>
    </submittedName>
</protein>
<feature type="region of interest" description="Disordered" evidence="1">
    <location>
        <begin position="212"/>
        <end position="231"/>
    </location>
</feature>
<reference evidence="2 3" key="1">
    <citation type="journal article" date="2018" name="PLoS ONE">
        <title>The draft genome of Kipferlia bialata reveals reductive genome evolution in fornicate parasites.</title>
        <authorList>
            <person name="Tanifuji G."/>
            <person name="Takabayashi S."/>
            <person name="Kume K."/>
            <person name="Takagi M."/>
            <person name="Nakayama T."/>
            <person name="Kamikawa R."/>
            <person name="Inagaki Y."/>
            <person name="Hashimoto T."/>
        </authorList>
    </citation>
    <scope>NUCLEOTIDE SEQUENCE [LARGE SCALE GENOMIC DNA]</scope>
    <source>
        <strain evidence="2">NY0173</strain>
    </source>
</reference>
<organism evidence="2 3">
    <name type="scientific">Kipferlia bialata</name>
    <dbReference type="NCBI Taxonomy" id="797122"/>
    <lineage>
        <taxon>Eukaryota</taxon>
        <taxon>Metamonada</taxon>
        <taxon>Carpediemonas-like organisms</taxon>
        <taxon>Kipferlia</taxon>
    </lineage>
</organism>
<name>A0A9K3CVD8_9EUKA</name>
<evidence type="ECO:0000313" key="3">
    <source>
        <dbReference type="Proteomes" id="UP000265618"/>
    </source>
</evidence>
<dbReference type="EMBL" id="BDIP01001012">
    <property type="protein sequence ID" value="GIQ83346.1"/>
    <property type="molecule type" value="Genomic_DNA"/>
</dbReference>
<dbReference type="Proteomes" id="UP000265618">
    <property type="component" value="Unassembled WGS sequence"/>
</dbReference>